<feature type="transmembrane region" description="Helical" evidence="9">
    <location>
        <begin position="6"/>
        <end position="28"/>
    </location>
</feature>
<dbReference type="AlphaFoldDB" id="A0A172T6U7"/>
<comment type="subcellular location">
    <subcellularLocation>
        <location evidence="1">Cell outer membrane</location>
        <topology evidence="1">Single-pass membrane protein</topology>
    </subcellularLocation>
    <subcellularLocation>
        <location evidence="2">Periplasm</location>
    </subcellularLocation>
</comment>
<dbReference type="PANTHER" id="PTHR30093">
    <property type="entry name" value="GENERAL SECRETION PATHWAY PROTEIN G"/>
    <property type="match status" value="1"/>
</dbReference>
<dbReference type="InterPro" id="IPR012902">
    <property type="entry name" value="N_methyl_site"/>
</dbReference>
<accession>A0A172T6U7</accession>
<evidence type="ECO:0000259" key="10">
    <source>
        <dbReference type="Pfam" id="PF18682"/>
    </source>
</evidence>
<dbReference type="PANTHER" id="PTHR30093:SF44">
    <property type="entry name" value="TYPE II SECRETION SYSTEM CORE PROTEIN G"/>
    <property type="match status" value="1"/>
</dbReference>
<keyword evidence="5" id="KW-0574">Periplasm</keyword>
<evidence type="ECO:0000313" key="11">
    <source>
        <dbReference type="EMBL" id="ANE42749.1"/>
    </source>
</evidence>
<dbReference type="InterPro" id="IPR041050">
    <property type="entry name" value="PilA4"/>
</dbReference>
<keyword evidence="3" id="KW-0488">Methylation</keyword>
<evidence type="ECO:0000256" key="9">
    <source>
        <dbReference type="SAM" id="Phobius"/>
    </source>
</evidence>
<proteinExistence type="predicted"/>
<dbReference type="GO" id="GO:0009279">
    <property type="term" value="C:cell outer membrane"/>
    <property type="evidence" value="ECO:0007669"/>
    <property type="project" value="UniProtKB-SubCell"/>
</dbReference>
<organism evidence="11 12">
    <name type="scientific">Deinococcus puniceus</name>
    <dbReference type="NCBI Taxonomy" id="1182568"/>
    <lineage>
        <taxon>Bacteria</taxon>
        <taxon>Thermotogati</taxon>
        <taxon>Deinococcota</taxon>
        <taxon>Deinococci</taxon>
        <taxon>Deinococcales</taxon>
        <taxon>Deinococcaceae</taxon>
        <taxon>Deinococcus</taxon>
    </lineage>
</organism>
<protein>
    <recommendedName>
        <fullName evidence="10">Pilin A4 domain-containing protein</fullName>
    </recommendedName>
</protein>
<dbReference type="KEGG" id="dpu:SU48_02110"/>
<dbReference type="STRING" id="1182568.SU48_02110"/>
<evidence type="ECO:0000313" key="12">
    <source>
        <dbReference type="Proteomes" id="UP000077363"/>
    </source>
</evidence>
<dbReference type="GO" id="GO:0042597">
    <property type="term" value="C:periplasmic space"/>
    <property type="evidence" value="ECO:0007669"/>
    <property type="project" value="UniProtKB-SubCell"/>
</dbReference>
<evidence type="ECO:0000256" key="8">
    <source>
        <dbReference type="ARBA" id="ARBA00023237"/>
    </source>
</evidence>
<dbReference type="EMBL" id="CP011387">
    <property type="protein sequence ID" value="ANE42749.1"/>
    <property type="molecule type" value="Genomic_DNA"/>
</dbReference>
<keyword evidence="4 9" id="KW-0812">Transmembrane</keyword>
<dbReference type="InterPro" id="IPR045584">
    <property type="entry name" value="Pilin-like"/>
</dbReference>
<keyword evidence="8" id="KW-0998">Cell outer membrane</keyword>
<evidence type="ECO:0000256" key="7">
    <source>
        <dbReference type="ARBA" id="ARBA00023136"/>
    </source>
</evidence>
<dbReference type="NCBIfam" id="TIGR02532">
    <property type="entry name" value="IV_pilin_GFxxxE"/>
    <property type="match status" value="1"/>
</dbReference>
<evidence type="ECO:0000256" key="6">
    <source>
        <dbReference type="ARBA" id="ARBA00022989"/>
    </source>
</evidence>
<keyword evidence="6 9" id="KW-1133">Transmembrane helix</keyword>
<dbReference type="OrthoDB" id="71862at2"/>
<dbReference type="PROSITE" id="PS00409">
    <property type="entry name" value="PROKAR_NTER_METHYL"/>
    <property type="match status" value="1"/>
</dbReference>
<dbReference type="SUPFAM" id="SSF54523">
    <property type="entry name" value="Pili subunits"/>
    <property type="match status" value="1"/>
</dbReference>
<gene>
    <name evidence="11" type="ORF">SU48_02110</name>
</gene>
<evidence type="ECO:0000256" key="4">
    <source>
        <dbReference type="ARBA" id="ARBA00022692"/>
    </source>
</evidence>
<evidence type="ECO:0000256" key="2">
    <source>
        <dbReference type="ARBA" id="ARBA00004418"/>
    </source>
</evidence>
<dbReference type="PATRIC" id="fig|1182568.3.peg.441"/>
<dbReference type="Pfam" id="PF18682">
    <property type="entry name" value="PilA4"/>
    <property type="match status" value="1"/>
</dbReference>
<dbReference type="RefSeq" id="WP_064013802.1">
    <property type="nucleotide sequence ID" value="NZ_CP011387.1"/>
</dbReference>
<dbReference type="Pfam" id="PF07963">
    <property type="entry name" value="N_methyl"/>
    <property type="match status" value="1"/>
</dbReference>
<keyword evidence="12" id="KW-1185">Reference proteome</keyword>
<name>A0A172T6U7_9DEIO</name>
<reference evidence="11 12" key="1">
    <citation type="submission" date="2015-01" db="EMBL/GenBank/DDBJ databases">
        <title>Deinococcus puniceus/DY1/ whole genome sequencing.</title>
        <authorList>
            <person name="Kim M.K."/>
            <person name="Srinivasan S."/>
            <person name="Lee J.-J."/>
        </authorList>
    </citation>
    <scope>NUCLEOTIDE SEQUENCE [LARGE SCALE GENOMIC DNA]</scope>
    <source>
        <strain evidence="11 12">DY1</strain>
    </source>
</reference>
<sequence>MKNNTQGFTLIELLIVIAIIGILAAVLIPNLLAARNRANDTATQSFIRNVVTGVETQRDSVTGALPATAPTCIVATGKTALPASVKSCAIILGTTNKDAFVVNASSINNTDYTYDSKEVKTGTSTAP</sequence>
<keyword evidence="7 9" id="KW-0472">Membrane</keyword>
<feature type="domain" description="Pilin A4" evidence="10">
    <location>
        <begin position="39"/>
        <end position="122"/>
    </location>
</feature>
<evidence type="ECO:0000256" key="3">
    <source>
        <dbReference type="ARBA" id="ARBA00022481"/>
    </source>
</evidence>
<evidence type="ECO:0000256" key="5">
    <source>
        <dbReference type="ARBA" id="ARBA00022764"/>
    </source>
</evidence>
<dbReference type="Proteomes" id="UP000077363">
    <property type="component" value="Chromosome"/>
</dbReference>
<dbReference type="Gene3D" id="3.30.1300.70">
    <property type="match status" value="1"/>
</dbReference>
<evidence type="ECO:0000256" key="1">
    <source>
        <dbReference type="ARBA" id="ARBA00004203"/>
    </source>
</evidence>